<keyword evidence="1" id="KW-0479">Metal-binding</keyword>
<name>A0A0K9PLH7_ZOSMR</name>
<keyword evidence="1" id="KW-0862">Zinc</keyword>
<dbReference type="SMART" id="SM00290">
    <property type="entry name" value="ZnF_UBP"/>
    <property type="match status" value="1"/>
</dbReference>
<feature type="domain" description="UBP-type" evidence="2">
    <location>
        <begin position="38"/>
        <end position="139"/>
    </location>
</feature>
<protein>
    <submittedName>
        <fullName evidence="3">Ubiquitin carboxyl-terminal hydrolase</fullName>
    </submittedName>
</protein>
<dbReference type="EMBL" id="LFYR01000748">
    <property type="protein sequence ID" value="KMZ69809.1"/>
    <property type="molecule type" value="Genomic_DNA"/>
</dbReference>
<dbReference type="InterPro" id="IPR001607">
    <property type="entry name" value="Znf_UBP"/>
</dbReference>
<proteinExistence type="predicted"/>
<dbReference type="PROSITE" id="PS50271">
    <property type="entry name" value="ZF_UBP"/>
    <property type="match status" value="1"/>
</dbReference>
<evidence type="ECO:0000256" key="1">
    <source>
        <dbReference type="PROSITE-ProRule" id="PRU00502"/>
    </source>
</evidence>
<dbReference type="SUPFAM" id="SSF57850">
    <property type="entry name" value="RING/U-box"/>
    <property type="match status" value="1"/>
</dbReference>
<evidence type="ECO:0000313" key="3">
    <source>
        <dbReference type="EMBL" id="KMZ69809.1"/>
    </source>
</evidence>
<gene>
    <name evidence="3" type="ORF">ZOSMA_206G00180</name>
</gene>
<dbReference type="PANTHER" id="PTHR47665:SF1">
    <property type="entry name" value="HISTONE DEACETYLASE-LIKE PROTEIN"/>
    <property type="match status" value="1"/>
</dbReference>
<evidence type="ECO:0000313" key="4">
    <source>
        <dbReference type="Proteomes" id="UP000036987"/>
    </source>
</evidence>
<dbReference type="STRING" id="29655.A0A0K9PLH7"/>
<keyword evidence="3" id="KW-0378">Hydrolase</keyword>
<reference evidence="4" key="1">
    <citation type="journal article" date="2016" name="Nature">
        <title>The genome of the seagrass Zostera marina reveals angiosperm adaptation to the sea.</title>
        <authorList>
            <person name="Olsen J.L."/>
            <person name="Rouze P."/>
            <person name="Verhelst B."/>
            <person name="Lin Y.-C."/>
            <person name="Bayer T."/>
            <person name="Collen J."/>
            <person name="Dattolo E."/>
            <person name="De Paoli E."/>
            <person name="Dittami S."/>
            <person name="Maumus F."/>
            <person name="Michel G."/>
            <person name="Kersting A."/>
            <person name="Lauritano C."/>
            <person name="Lohaus R."/>
            <person name="Toepel M."/>
            <person name="Tonon T."/>
            <person name="Vanneste K."/>
            <person name="Amirebrahimi M."/>
            <person name="Brakel J."/>
            <person name="Bostroem C."/>
            <person name="Chovatia M."/>
            <person name="Grimwood J."/>
            <person name="Jenkins J.W."/>
            <person name="Jueterbock A."/>
            <person name="Mraz A."/>
            <person name="Stam W.T."/>
            <person name="Tice H."/>
            <person name="Bornberg-Bauer E."/>
            <person name="Green P.J."/>
            <person name="Pearson G.A."/>
            <person name="Procaccini G."/>
            <person name="Duarte C.M."/>
            <person name="Schmutz J."/>
            <person name="Reusch T.B.H."/>
            <person name="Van de Peer Y."/>
        </authorList>
    </citation>
    <scope>NUCLEOTIDE SEQUENCE [LARGE SCALE GENOMIC DNA]</scope>
    <source>
        <strain evidence="4">cv. Finnish</strain>
    </source>
</reference>
<dbReference type="AlphaFoldDB" id="A0A0K9PLH7"/>
<evidence type="ECO:0000259" key="2">
    <source>
        <dbReference type="PROSITE" id="PS50271"/>
    </source>
</evidence>
<comment type="caution">
    <text evidence="3">The sequence shown here is derived from an EMBL/GenBank/DDBJ whole genome shotgun (WGS) entry which is preliminary data.</text>
</comment>
<dbReference type="Pfam" id="PF02148">
    <property type="entry name" value="zf-UBP"/>
    <property type="match status" value="1"/>
</dbReference>
<dbReference type="GO" id="GO:0008270">
    <property type="term" value="F:zinc ion binding"/>
    <property type="evidence" value="ECO:0007669"/>
    <property type="project" value="UniProtKB-KW"/>
</dbReference>
<dbReference type="PANTHER" id="PTHR47665">
    <property type="entry name" value="HISTONE DEACETYLASE-LIKE PROTEIN"/>
    <property type="match status" value="1"/>
</dbReference>
<dbReference type="InterPro" id="IPR013083">
    <property type="entry name" value="Znf_RING/FYVE/PHD"/>
</dbReference>
<dbReference type="OrthoDB" id="424012at2759"/>
<dbReference type="OMA" id="NRCQHPS"/>
<accession>A0A0K9PLH7</accession>
<dbReference type="Gene3D" id="3.30.40.10">
    <property type="entry name" value="Zinc/RING finger domain, C3HC4 (zinc finger)"/>
    <property type="match status" value="1"/>
</dbReference>
<dbReference type="GO" id="GO:0016787">
    <property type="term" value="F:hydrolase activity"/>
    <property type="evidence" value="ECO:0007669"/>
    <property type="project" value="UniProtKB-KW"/>
</dbReference>
<sequence length="156" mass="17720">MSASTRGFSSSASASSAMILEEVDDLIGAESGWVEAKTSCDHLHTLSFDLYHIPHIDTPCNICQHTRENWICLICKDILCSRFVNKHMFNHYQETGHCLALSYSDLSVWCFNCDAYLDAEFITQLRPIHESAYLFKFGVRPPIRGTISQVREPDRS</sequence>
<keyword evidence="4" id="KW-1185">Reference proteome</keyword>
<keyword evidence="1" id="KW-0863">Zinc-finger</keyword>
<dbReference type="Proteomes" id="UP000036987">
    <property type="component" value="Unassembled WGS sequence"/>
</dbReference>
<organism evidence="3 4">
    <name type="scientific">Zostera marina</name>
    <name type="common">Eelgrass</name>
    <dbReference type="NCBI Taxonomy" id="29655"/>
    <lineage>
        <taxon>Eukaryota</taxon>
        <taxon>Viridiplantae</taxon>
        <taxon>Streptophyta</taxon>
        <taxon>Embryophyta</taxon>
        <taxon>Tracheophyta</taxon>
        <taxon>Spermatophyta</taxon>
        <taxon>Magnoliopsida</taxon>
        <taxon>Liliopsida</taxon>
        <taxon>Zosteraceae</taxon>
        <taxon>Zostera</taxon>
    </lineage>
</organism>